<dbReference type="Gene3D" id="3.40.50.300">
    <property type="entry name" value="P-loop containing nucleotide triphosphate hydrolases"/>
    <property type="match status" value="1"/>
</dbReference>
<evidence type="ECO:0000256" key="1">
    <source>
        <dbReference type="ARBA" id="ARBA00022448"/>
    </source>
</evidence>
<accession>A0ABN2UB02</accession>
<dbReference type="Pfam" id="PF00005">
    <property type="entry name" value="ABC_tran"/>
    <property type="match status" value="1"/>
</dbReference>
<dbReference type="Proteomes" id="UP001501461">
    <property type="component" value="Unassembled WGS sequence"/>
</dbReference>
<dbReference type="InterPro" id="IPR050166">
    <property type="entry name" value="ABC_transporter_ATP-bind"/>
</dbReference>
<comment type="caution">
    <text evidence="5">The sequence shown here is derived from an EMBL/GenBank/DDBJ whole genome shotgun (WGS) entry which is preliminary data.</text>
</comment>
<evidence type="ECO:0000256" key="2">
    <source>
        <dbReference type="ARBA" id="ARBA00022741"/>
    </source>
</evidence>
<keyword evidence="3 5" id="KW-0067">ATP-binding</keyword>
<feature type="domain" description="ABC transporter" evidence="4">
    <location>
        <begin position="10"/>
        <end position="240"/>
    </location>
</feature>
<evidence type="ECO:0000313" key="5">
    <source>
        <dbReference type="EMBL" id="GAA2031673.1"/>
    </source>
</evidence>
<gene>
    <name evidence="5" type="ORF">GCM10009720_09880</name>
</gene>
<dbReference type="SMART" id="SM00382">
    <property type="entry name" value="AAA"/>
    <property type="match status" value="1"/>
</dbReference>
<proteinExistence type="predicted"/>
<dbReference type="GO" id="GO:0005524">
    <property type="term" value="F:ATP binding"/>
    <property type="evidence" value="ECO:0007669"/>
    <property type="project" value="UniProtKB-KW"/>
</dbReference>
<protein>
    <submittedName>
        <fullName evidence="5">ABC transporter ATP-binding protein</fullName>
    </submittedName>
</protein>
<evidence type="ECO:0000313" key="6">
    <source>
        <dbReference type="Proteomes" id="UP001501461"/>
    </source>
</evidence>
<organism evidence="5 6">
    <name type="scientific">Yaniella flava</name>
    <dbReference type="NCBI Taxonomy" id="287930"/>
    <lineage>
        <taxon>Bacteria</taxon>
        <taxon>Bacillati</taxon>
        <taxon>Actinomycetota</taxon>
        <taxon>Actinomycetes</taxon>
        <taxon>Micrococcales</taxon>
        <taxon>Micrococcaceae</taxon>
        <taxon>Yaniella</taxon>
    </lineage>
</organism>
<dbReference type="InterPro" id="IPR027417">
    <property type="entry name" value="P-loop_NTPase"/>
</dbReference>
<keyword evidence="6" id="KW-1185">Reference proteome</keyword>
<dbReference type="CDD" id="cd03293">
    <property type="entry name" value="ABC_NrtD_SsuB_transporters"/>
    <property type="match status" value="1"/>
</dbReference>
<keyword evidence="1" id="KW-0813">Transport</keyword>
<sequence length="264" mass="27878">MTHSVSTPAVACRNVGRAFGTNGSTRQILTGVNLEIGAAEIISIIGASGSGKSTLLRALGGLDTGFTGKVLIENTEVNEYDARCAVGFQEPRLLPWATVADNVAIGLPDGLSKAEGRARVAELLELVGLTDAAEHRPRKISGGMAQRASLARAMARDPEILLLDEPFGALDALTRIKMQQLLLDVHAQTGTTTVMVTHDVDEALLLSDRIVLLDDSPHTQGATIANIFTPPVPRPRVSHDPALVSLRKQLLTGLGVETLATSEV</sequence>
<name>A0ABN2UB02_9MICC</name>
<keyword evidence="2" id="KW-0547">Nucleotide-binding</keyword>
<dbReference type="EMBL" id="BAAAMN010000016">
    <property type="protein sequence ID" value="GAA2031673.1"/>
    <property type="molecule type" value="Genomic_DNA"/>
</dbReference>
<dbReference type="PANTHER" id="PTHR42788:SF13">
    <property type="entry name" value="ALIPHATIC SULFONATES IMPORT ATP-BINDING PROTEIN SSUB"/>
    <property type="match status" value="1"/>
</dbReference>
<evidence type="ECO:0000256" key="3">
    <source>
        <dbReference type="ARBA" id="ARBA00022840"/>
    </source>
</evidence>
<dbReference type="InterPro" id="IPR017871">
    <property type="entry name" value="ABC_transporter-like_CS"/>
</dbReference>
<evidence type="ECO:0000259" key="4">
    <source>
        <dbReference type="PROSITE" id="PS50893"/>
    </source>
</evidence>
<reference evidence="6" key="1">
    <citation type="journal article" date="2019" name="Int. J. Syst. Evol. Microbiol.">
        <title>The Global Catalogue of Microorganisms (GCM) 10K type strain sequencing project: providing services to taxonomists for standard genome sequencing and annotation.</title>
        <authorList>
            <consortium name="The Broad Institute Genomics Platform"/>
            <consortium name="The Broad Institute Genome Sequencing Center for Infectious Disease"/>
            <person name="Wu L."/>
            <person name="Ma J."/>
        </authorList>
    </citation>
    <scope>NUCLEOTIDE SEQUENCE [LARGE SCALE GENOMIC DNA]</scope>
    <source>
        <strain evidence="6">JCM 13595</strain>
    </source>
</reference>
<dbReference type="PROSITE" id="PS00211">
    <property type="entry name" value="ABC_TRANSPORTER_1"/>
    <property type="match status" value="1"/>
</dbReference>
<dbReference type="PANTHER" id="PTHR42788">
    <property type="entry name" value="TAURINE IMPORT ATP-BINDING PROTEIN-RELATED"/>
    <property type="match status" value="1"/>
</dbReference>
<dbReference type="SUPFAM" id="SSF52540">
    <property type="entry name" value="P-loop containing nucleoside triphosphate hydrolases"/>
    <property type="match status" value="1"/>
</dbReference>
<dbReference type="PROSITE" id="PS50893">
    <property type="entry name" value="ABC_TRANSPORTER_2"/>
    <property type="match status" value="1"/>
</dbReference>
<dbReference type="InterPro" id="IPR003439">
    <property type="entry name" value="ABC_transporter-like_ATP-bd"/>
</dbReference>
<dbReference type="InterPro" id="IPR003593">
    <property type="entry name" value="AAA+_ATPase"/>
</dbReference>
<dbReference type="RefSeq" id="WP_343956498.1">
    <property type="nucleotide sequence ID" value="NZ_BAAAMN010000016.1"/>
</dbReference>